<keyword evidence="2 5" id="KW-0378">Hydrolase</keyword>
<feature type="domain" description="Fibronectin type III-like" evidence="7">
    <location>
        <begin position="700"/>
        <end position="771"/>
    </location>
</feature>
<dbReference type="InterPro" id="IPR013783">
    <property type="entry name" value="Ig-like_fold"/>
</dbReference>
<dbReference type="EMBL" id="FUFT01000002">
    <property type="protein sequence ID" value="SJL82556.1"/>
    <property type="molecule type" value="Genomic_DNA"/>
</dbReference>
<dbReference type="Proteomes" id="UP000189475">
    <property type="component" value="Unassembled WGS sequence"/>
</dbReference>
<evidence type="ECO:0000256" key="5">
    <source>
        <dbReference type="RuleBase" id="RU361161"/>
    </source>
</evidence>
<evidence type="ECO:0000256" key="4">
    <source>
        <dbReference type="ARBA" id="ARBA00023295"/>
    </source>
</evidence>
<feature type="chain" id="PRO_5012887511" evidence="6">
    <location>
        <begin position="26"/>
        <end position="801"/>
    </location>
</feature>
<dbReference type="InterPro" id="IPR036962">
    <property type="entry name" value="Glyco_hydro_3_N_sf"/>
</dbReference>
<dbReference type="EC" id="3.2.1.21" evidence="8"/>
<sequence>MSYAAKKLRYLIVLSLSSHIGLSMAANTNHEGEMTMDNQYQQRAKTLMAQMSMSEKLDLLSGPGMDLTTYTGNSAINLDPKYAVEGVAGYINGVKNDHIDIPAIKLADGPAGLRISPTREGTDDTFYATSWPIGSLLASSWDTELVEKVGQAAGDEVRRYGVDFLLAPGMNIQRNPLSGRNFEYYSEDPVVSGEMAAAMVNGIQSNGVGATIKHFAANNAETNRFFSDSKVSPRVLREIYLRGFQIAVSESQPWAVMTSYNKLNGAYTGHRHDLLTDVLRNEWGFKGLVMSDWFASNVTGLATDFKSYATKPDHDSAAEQIKAGNDLIEPGGLKADLEASLKSGELSAADVDRSALAILTQIQKTPSFKHLPYNNDPDLKAHGQLARTAAAESMVLLKNAQQALPYSKNTKVASFGTVQINTLKGGTGSGEVNSEKAISIAQGLGQRFELDDAITQYYRDYWDENKQESDSLLSKHAFAEEPDIEGNPQLQQLIANAAKQDAAAVITIGRQAGEGKDRTATRGDYLLTTQELALIDTVSTAFHQANKTVTVVLNVNGVVDTHEWQDKVDGILMAYMGGQQTGYAVADILSGAVNPSGKLAQTIPMNYDDVPSAKTFPGKQDEHHSGMTNVDYNEGLLVGYRYYTTEQKPVAYPFGFGLSYTDFHYEDVQVSHNGLNDKSDKAELTLSAKIHNTGKVAGKEVVELYVAAPKNSLEKPAYELKAFTKTPLIDAGKSSTVSMSVTAKRLASFDPDRHAWVVAPGDYQFYVAPSSNVSEVTPLKVHIDHEIVVERTSKGALESIK</sequence>
<name>A0A1R4B0V4_9VIBR</name>
<dbReference type="PANTHER" id="PTHR42715">
    <property type="entry name" value="BETA-GLUCOSIDASE"/>
    <property type="match status" value="1"/>
</dbReference>
<dbReference type="SMART" id="SM01217">
    <property type="entry name" value="Fn3_like"/>
    <property type="match status" value="1"/>
</dbReference>
<evidence type="ECO:0000313" key="8">
    <source>
        <dbReference type="EMBL" id="SJL82556.1"/>
    </source>
</evidence>
<organism evidence="8 9">
    <name type="scientific">Vibrio palustris</name>
    <dbReference type="NCBI Taxonomy" id="1918946"/>
    <lineage>
        <taxon>Bacteria</taxon>
        <taxon>Pseudomonadati</taxon>
        <taxon>Pseudomonadota</taxon>
        <taxon>Gammaproteobacteria</taxon>
        <taxon>Vibrionales</taxon>
        <taxon>Vibrionaceae</taxon>
        <taxon>Vibrio</taxon>
    </lineage>
</organism>
<dbReference type="Gene3D" id="2.60.40.10">
    <property type="entry name" value="Immunoglobulins"/>
    <property type="match status" value="1"/>
</dbReference>
<dbReference type="AlphaFoldDB" id="A0A1R4B0V4"/>
<dbReference type="RefSeq" id="WP_235861811.1">
    <property type="nucleotide sequence ID" value="NZ_AP024887.1"/>
</dbReference>
<keyword evidence="3" id="KW-0119">Carbohydrate metabolism</keyword>
<accession>A0A1R4B0V4</accession>
<evidence type="ECO:0000256" key="6">
    <source>
        <dbReference type="SAM" id="SignalP"/>
    </source>
</evidence>
<dbReference type="InterPro" id="IPR036881">
    <property type="entry name" value="Glyco_hydro_3_C_sf"/>
</dbReference>
<dbReference type="Pfam" id="PF01915">
    <property type="entry name" value="Glyco_hydro_3_C"/>
    <property type="match status" value="1"/>
</dbReference>
<dbReference type="STRING" id="1918946.VPAL9027_00485"/>
<dbReference type="InterPro" id="IPR050288">
    <property type="entry name" value="Cellulose_deg_GH3"/>
</dbReference>
<dbReference type="GO" id="GO:0008422">
    <property type="term" value="F:beta-glucosidase activity"/>
    <property type="evidence" value="ECO:0007669"/>
    <property type="project" value="UniProtKB-EC"/>
</dbReference>
<evidence type="ECO:0000256" key="2">
    <source>
        <dbReference type="ARBA" id="ARBA00022801"/>
    </source>
</evidence>
<reference evidence="8 9" key="1">
    <citation type="submission" date="2017-02" db="EMBL/GenBank/DDBJ databases">
        <authorList>
            <person name="Peterson S.W."/>
        </authorList>
    </citation>
    <scope>NUCLEOTIDE SEQUENCE [LARGE SCALE GENOMIC DNA]</scope>
    <source>
        <strain evidence="8 9">CECT 9027</strain>
    </source>
</reference>
<protein>
    <submittedName>
        <fullName evidence="8">Thermostable beta-glucosidase B</fullName>
        <ecNumber evidence="8">3.2.1.21</ecNumber>
    </submittedName>
</protein>
<evidence type="ECO:0000313" key="9">
    <source>
        <dbReference type="Proteomes" id="UP000189475"/>
    </source>
</evidence>
<dbReference type="InterPro" id="IPR026891">
    <property type="entry name" value="Fn3-like"/>
</dbReference>
<dbReference type="PANTHER" id="PTHR42715:SF10">
    <property type="entry name" value="BETA-GLUCOSIDASE"/>
    <property type="match status" value="1"/>
</dbReference>
<dbReference type="InterPro" id="IPR001764">
    <property type="entry name" value="Glyco_hydro_3_N"/>
</dbReference>
<dbReference type="Gene3D" id="3.40.50.1700">
    <property type="entry name" value="Glycoside hydrolase family 3 C-terminal domain"/>
    <property type="match status" value="1"/>
</dbReference>
<dbReference type="Gene3D" id="3.20.20.300">
    <property type="entry name" value="Glycoside hydrolase, family 3, N-terminal domain"/>
    <property type="match status" value="1"/>
</dbReference>
<dbReference type="GO" id="GO:0005975">
    <property type="term" value="P:carbohydrate metabolic process"/>
    <property type="evidence" value="ECO:0007669"/>
    <property type="project" value="InterPro"/>
</dbReference>
<keyword evidence="9" id="KW-1185">Reference proteome</keyword>
<dbReference type="InterPro" id="IPR002772">
    <property type="entry name" value="Glyco_hydro_3_C"/>
</dbReference>
<proteinExistence type="inferred from homology"/>
<comment type="similarity">
    <text evidence="1 5">Belongs to the glycosyl hydrolase 3 family.</text>
</comment>
<keyword evidence="6" id="KW-0732">Signal</keyword>
<dbReference type="SUPFAM" id="SSF51445">
    <property type="entry name" value="(Trans)glycosidases"/>
    <property type="match status" value="1"/>
</dbReference>
<evidence type="ECO:0000259" key="7">
    <source>
        <dbReference type="SMART" id="SM01217"/>
    </source>
</evidence>
<dbReference type="SUPFAM" id="SSF52279">
    <property type="entry name" value="Beta-D-glucan exohydrolase, C-terminal domain"/>
    <property type="match status" value="1"/>
</dbReference>
<feature type="signal peptide" evidence="6">
    <location>
        <begin position="1"/>
        <end position="25"/>
    </location>
</feature>
<dbReference type="PRINTS" id="PR00133">
    <property type="entry name" value="GLHYDRLASE3"/>
</dbReference>
<dbReference type="Pfam" id="PF14310">
    <property type="entry name" value="Fn3-like"/>
    <property type="match status" value="1"/>
</dbReference>
<gene>
    <name evidence="8" type="primary">bglB_2</name>
    <name evidence="8" type="ORF">VPAL9027_00485</name>
</gene>
<dbReference type="InterPro" id="IPR017853">
    <property type="entry name" value="GH"/>
</dbReference>
<dbReference type="PROSITE" id="PS00775">
    <property type="entry name" value="GLYCOSYL_HYDROL_F3"/>
    <property type="match status" value="1"/>
</dbReference>
<dbReference type="Pfam" id="PF00933">
    <property type="entry name" value="Glyco_hydro_3"/>
    <property type="match status" value="1"/>
</dbReference>
<keyword evidence="4 5" id="KW-0326">Glycosidase</keyword>
<dbReference type="InterPro" id="IPR019800">
    <property type="entry name" value="Glyco_hydro_3_AS"/>
</dbReference>
<evidence type="ECO:0000256" key="1">
    <source>
        <dbReference type="ARBA" id="ARBA00005336"/>
    </source>
</evidence>
<evidence type="ECO:0000256" key="3">
    <source>
        <dbReference type="ARBA" id="ARBA00023277"/>
    </source>
</evidence>